<feature type="domain" description="Peptidase M1 membrane alanine aminopeptidase" evidence="14">
    <location>
        <begin position="307"/>
        <end position="450"/>
    </location>
</feature>
<dbReference type="InterPro" id="IPR014782">
    <property type="entry name" value="Peptidase_M1_dom"/>
</dbReference>
<evidence type="ECO:0000256" key="11">
    <source>
        <dbReference type="ARBA" id="ARBA00029811"/>
    </source>
</evidence>
<evidence type="ECO:0000256" key="6">
    <source>
        <dbReference type="ARBA" id="ARBA00022670"/>
    </source>
</evidence>
<dbReference type="InterPro" id="IPR045357">
    <property type="entry name" value="Aminopeptidase_N-like_N"/>
</dbReference>
<evidence type="ECO:0000259" key="15">
    <source>
        <dbReference type="Pfam" id="PF17900"/>
    </source>
</evidence>
<evidence type="ECO:0000256" key="9">
    <source>
        <dbReference type="ARBA" id="ARBA00022833"/>
    </source>
</evidence>
<comment type="caution">
    <text evidence="16">The sequence shown here is derived from an EMBL/GenBank/DDBJ whole genome shotgun (WGS) entry which is preliminary data.</text>
</comment>
<evidence type="ECO:0000256" key="12">
    <source>
        <dbReference type="ARBA" id="ARBA00031533"/>
    </source>
</evidence>
<evidence type="ECO:0000256" key="13">
    <source>
        <dbReference type="SAM" id="MobiDB-lite"/>
    </source>
</evidence>
<dbReference type="GO" id="GO:0008270">
    <property type="term" value="F:zinc ion binding"/>
    <property type="evidence" value="ECO:0007669"/>
    <property type="project" value="InterPro"/>
</dbReference>
<dbReference type="SUPFAM" id="SSF55486">
    <property type="entry name" value="Metalloproteases ('zincins'), catalytic domain"/>
    <property type="match status" value="1"/>
</dbReference>
<evidence type="ECO:0000256" key="3">
    <source>
        <dbReference type="ARBA" id="ARBA00010136"/>
    </source>
</evidence>
<keyword evidence="9" id="KW-0862">Zinc</keyword>
<dbReference type="PRINTS" id="PR00756">
    <property type="entry name" value="ALADIPTASE"/>
</dbReference>
<dbReference type="CDD" id="cd09603">
    <property type="entry name" value="M1_APN_like"/>
    <property type="match status" value="1"/>
</dbReference>
<dbReference type="Proteomes" id="UP000185696">
    <property type="component" value="Unassembled WGS sequence"/>
</dbReference>
<keyword evidence="10" id="KW-0482">Metalloprotease</keyword>
<evidence type="ECO:0000256" key="8">
    <source>
        <dbReference type="ARBA" id="ARBA00022801"/>
    </source>
</evidence>
<dbReference type="PANTHER" id="PTHR11533:SF297">
    <property type="entry name" value="AMINOPEPTIDASE N"/>
    <property type="match status" value="1"/>
</dbReference>
<feature type="region of interest" description="Disordered" evidence="13">
    <location>
        <begin position="186"/>
        <end position="206"/>
    </location>
</feature>
<dbReference type="EMBL" id="MSIF01000042">
    <property type="protein sequence ID" value="OLF04538.1"/>
    <property type="molecule type" value="Genomic_DNA"/>
</dbReference>
<dbReference type="Gene3D" id="1.10.390.10">
    <property type="entry name" value="Neutral Protease Domain 2"/>
    <property type="match status" value="1"/>
</dbReference>
<comment type="cofactor">
    <cofactor evidence="2">
        <name>Zn(2+)</name>
        <dbReference type="ChEBI" id="CHEBI:29105"/>
    </cofactor>
</comment>
<dbReference type="GO" id="GO:0008237">
    <property type="term" value="F:metallopeptidase activity"/>
    <property type="evidence" value="ECO:0007669"/>
    <property type="project" value="UniProtKB-KW"/>
</dbReference>
<feature type="domain" description="Aminopeptidase N-like N-terminal" evidence="15">
    <location>
        <begin position="44"/>
        <end position="212"/>
    </location>
</feature>
<name>A0A7Z0WCZ1_9PSEU</name>
<keyword evidence="7" id="KW-0479">Metal-binding</keyword>
<accession>A0A7Z0WCZ1</accession>
<comment type="catalytic activity">
    <reaction evidence="1">
        <text>Release of an N-terminal amino acid, Xaa-|-Yaa- from a peptide, amide or arylamide. Xaa is preferably Ala, but may be most amino acids including Pro (slow action). When a terminal hydrophobic residue is followed by a prolyl residue, the two may be released as an intact Xaa-Pro dipeptide.</text>
        <dbReference type="EC" id="3.4.11.2"/>
    </reaction>
</comment>
<gene>
    <name evidence="16" type="ORF">BLA60_40315</name>
</gene>
<organism evidence="16 17">
    <name type="scientific">Actinophytocola xinjiangensis</name>
    <dbReference type="NCBI Taxonomy" id="485602"/>
    <lineage>
        <taxon>Bacteria</taxon>
        <taxon>Bacillati</taxon>
        <taxon>Actinomycetota</taxon>
        <taxon>Actinomycetes</taxon>
        <taxon>Pseudonocardiales</taxon>
        <taxon>Pseudonocardiaceae</taxon>
    </lineage>
</organism>
<dbReference type="EC" id="3.4.11.2" evidence="4"/>
<evidence type="ECO:0000256" key="4">
    <source>
        <dbReference type="ARBA" id="ARBA00012564"/>
    </source>
</evidence>
<dbReference type="GO" id="GO:0006508">
    <property type="term" value="P:proteolysis"/>
    <property type="evidence" value="ECO:0007669"/>
    <property type="project" value="UniProtKB-KW"/>
</dbReference>
<keyword evidence="8" id="KW-0378">Hydrolase</keyword>
<keyword evidence="6" id="KW-0645">Protease</keyword>
<evidence type="ECO:0000313" key="17">
    <source>
        <dbReference type="Proteomes" id="UP000185696"/>
    </source>
</evidence>
<evidence type="ECO:0000256" key="2">
    <source>
        <dbReference type="ARBA" id="ARBA00001947"/>
    </source>
</evidence>
<dbReference type="Pfam" id="PF17900">
    <property type="entry name" value="Peptidase_M1_N"/>
    <property type="match status" value="1"/>
</dbReference>
<dbReference type="InterPro" id="IPR001930">
    <property type="entry name" value="Peptidase_M1"/>
</dbReference>
<keyword evidence="17" id="KW-1185">Reference proteome</keyword>
<comment type="similarity">
    <text evidence="3">Belongs to the peptidase M1 family.</text>
</comment>
<evidence type="ECO:0000256" key="1">
    <source>
        <dbReference type="ARBA" id="ARBA00000098"/>
    </source>
</evidence>
<reference evidence="16 17" key="1">
    <citation type="submission" date="2016-12" db="EMBL/GenBank/DDBJ databases">
        <title>The draft genome sequence of Actinophytocola xinjiangensis.</title>
        <authorList>
            <person name="Wang W."/>
            <person name="Yuan L."/>
        </authorList>
    </citation>
    <scope>NUCLEOTIDE SEQUENCE [LARGE SCALE GENOMIC DNA]</scope>
    <source>
        <strain evidence="16 17">CGMCC 4.4663</strain>
    </source>
</reference>
<evidence type="ECO:0000256" key="5">
    <source>
        <dbReference type="ARBA" id="ARBA00015611"/>
    </source>
</evidence>
<dbReference type="InterPro" id="IPR027268">
    <property type="entry name" value="Peptidase_M4/M1_CTD_sf"/>
</dbReference>
<evidence type="ECO:0000313" key="16">
    <source>
        <dbReference type="EMBL" id="OLF04538.1"/>
    </source>
</evidence>
<proteinExistence type="inferred from homology"/>
<dbReference type="GO" id="GO:0016285">
    <property type="term" value="F:alanyl aminopeptidase activity"/>
    <property type="evidence" value="ECO:0007669"/>
    <property type="project" value="UniProtKB-EC"/>
</dbReference>
<dbReference type="Gene3D" id="2.60.40.1730">
    <property type="entry name" value="tricorn interacting facor f3 domain"/>
    <property type="match status" value="1"/>
</dbReference>
<evidence type="ECO:0000256" key="7">
    <source>
        <dbReference type="ARBA" id="ARBA00022723"/>
    </source>
</evidence>
<sequence length="467" mass="51250">MAVAVGLTTAPATALATGDDTIGAPGVGDPYYPLDGNGGFDVAHYDLRLNYQPDTDELWGTTTIRATTTQRLSRFNLDFLLTPSSVRVNGAPAGFVSSDDGELVVTPARTLGAGRPMTVTVTYRDHPDRYQRYGEDPWRPDGDAILIARQPHMAPWWYPSNDHPSDKATYDIAMTVPDGLEVVSTGLPVATTPRPDGRTRWHWRSTHPQGTYQTGLVIDDFDVETSTTPSGLPVINAYATDAANQETARAVLGRTPEFIAFLESRFGPYPFESTGAVLATQNAALEVQTRPFINQIVFGEDSLLDPVVVMVHEYAHMWFGNSVSMRDWRDFWLSEGFATYAEWLWLEDTGESTAQAQAKRRYDQYPADHAIWQVPVAEPGRFDGPSIGAVYYRGGMVLHALRVEVGDDTFLTILRDWARSRAGGYGDTAEFTAHAERIAGRDLSAVWDAWLYSTGKPPAPPAGPAGT</sequence>
<protein>
    <recommendedName>
        <fullName evidence="5">Aminopeptidase N</fullName>
        <ecNumber evidence="4">3.4.11.2</ecNumber>
    </recommendedName>
    <alternativeName>
        <fullName evidence="11">Alanine aminopeptidase</fullName>
    </alternativeName>
    <alternativeName>
        <fullName evidence="12">Lysyl aminopeptidase</fullName>
    </alternativeName>
</protein>
<evidence type="ECO:0000256" key="10">
    <source>
        <dbReference type="ARBA" id="ARBA00023049"/>
    </source>
</evidence>
<dbReference type="InterPro" id="IPR050344">
    <property type="entry name" value="Peptidase_M1_aminopeptidases"/>
</dbReference>
<evidence type="ECO:0000259" key="14">
    <source>
        <dbReference type="Pfam" id="PF01433"/>
    </source>
</evidence>
<dbReference type="AlphaFoldDB" id="A0A7Z0WCZ1"/>
<dbReference type="InterPro" id="IPR042097">
    <property type="entry name" value="Aminopeptidase_N-like_N_sf"/>
</dbReference>
<dbReference type="PANTHER" id="PTHR11533">
    <property type="entry name" value="PROTEASE M1 ZINC METALLOPROTEASE"/>
    <property type="match status" value="1"/>
</dbReference>
<dbReference type="SUPFAM" id="SSF63737">
    <property type="entry name" value="Leukotriene A4 hydrolase N-terminal domain"/>
    <property type="match status" value="1"/>
</dbReference>
<dbReference type="Pfam" id="PF01433">
    <property type="entry name" value="Peptidase_M1"/>
    <property type="match status" value="1"/>
</dbReference>